<keyword evidence="1" id="KW-0472">Membrane</keyword>
<proteinExistence type="predicted"/>
<keyword evidence="1" id="KW-0812">Transmembrane</keyword>
<evidence type="ECO:0000256" key="1">
    <source>
        <dbReference type="SAM" id="Phobius"/>
    </source>
</evidence>
<reference evidence="2 3" key="1">
    <citation type="submission" date="2018-03" db="EMBL/GenBank/DDBJ databases">
        <title>The draft genome of Sphingosinicella sp. GL-C-18.</title>
        <authorList>
            <person name="Liu L."/>
            <person name="Li L."/>
            <person name="Liang L."/>
            <person name="Zhang X."/>
            <person name="Wang T."/>
        </authorList>
    </citation>
    <scope>NUCLEOTIDE SEQUENCE [LARGE SCALE GENOMIC DNA]</scope>
    <source>
        <strain evidence="2 3">GL-C-18</strain>
    </source>
</reference>
<organism evidence="2 3">
    <name type="scientific">Allosphingosinicella deserti</name>
    <dbReference type="NCBI Taxonomy" id="2116704"/>
    <lineage>
        <taxon>Bacteria</taxon>
        <taxon>Pseudomonadati</taxon>
        <taxon>Pseudomonadota</taxon>
        <taxon>Alphaproteobacteria</taxon>
        <taxon>Sphingomonadales</taxon>
        <taxon>Sphingomonadaceae</taxon>
        <taxon>Allosphingosinicella</taxon>
    </lineage>
</organism>
<feature type="transmembrane region" description="Helical" evidence="1">
    <location>
        <begin position="51"/>
        <end position="71"/>
    </location>
</feature>
<dbReference type="RefSeq" id="WP_106511489.1">
    <property type="nucleotide sequence ID" value="NZ_PXYI01000001.1"/>
</dbReference>
<evidence type="ECO:0000313" key="3">
    <source>
        <dbReference type="Proteomes" id="UP000241167"/>
    </source>
</evidence>
<evidence type="ECO:0000313" key="2">
    <source>
        <dbReference type="EMBL" id="PSJ43467.1"/>
    </source>
</evidence>
<name>A0A2P7QZS3_9SPHN</name>
<dbReference type="OrthoDB" id="7361074at2"/>
<feature type="transmembrane region" description="Helical" evidence="1">
    <location>
        <begin position="120"/>
        <end position="138"/>
    </location>
</feature>
<accession>A0A2P7QZS3</accession>
<dbReference type="AlphaFoldDB" id="A0A2P7QZS3"/>
<dbReference type="EMBL" id="PXYI01000001">
    <property type="protein sequence ID" value="PSJ43467.1"/>
    <property type="molecule type" value="Genomic_DNA"/>
</dbReference>
<keyword evidence="3" id="KW-1185">Reference proteome</keyword>
<feature type="transmembrane region" description="Helical" evidence="1">
    <location>
        <begin position="83"/>
        <end position="100"/>
    </location>
</feature>
<keyword evidence="1" id="KW-1133">Transmembrane helix</keyword>
<sequence>MTRVKTRLFLGFGAGALSHLFFQGALGTMLHWAGLLPELIWSLEPVPPLAVPTTVNNMFWDGLWGMAYGLVEPRLTALLGRPASGLALGFASLLVFWLVVLPLKGSGLAGLDIIEISIDVAFDLVFGLGTVLLFWAGLRLRRPSPPA</sequence>
<comment type="caution">
    <text evidence="2">The sequence shown here is derived from an EMBL/GenBank/DDBJ whole genome shotgun (WGS) entry which is preliminary data.</text>
</comment>
<dbReference type="Proteomes" id="UP000241167">
    <property type="component" value="Unassembled WGS sequence"/>
</dbReference>
<protein>
    <submittedName>
        <fullName evidence="2">Uncharacterized protein</fullName>
    </submittedName>
</protein>
<gene>
    <name evidence="2" type="ORF">C7I55_03685</name>
</gene>